<evidence type="ECO:0000256" key="2">
    <source>
        <dbReference type="ARBA" id="ARBA00004906"/>
    </source>
</evidence>
<dbReference type="InterPro" id="IPR015947">
    <property type="entry name" value="PUA-like_sf"/>
</dbReference>
<evidence type="ECO:0000313" key="15">
    <source>
        <dbReference type="Proteomes" id="UP000266723"/>
    </source>
</evidence>
<evidence type="ECO:0000256" key="6">
    <source>
        <dbReference type="ARBA" id="ARBA00022771"/>
    </source>
</evidence>
<dbReference type="PROSITE" id="PS51015">
    <property type="entry name" value="YDG"/>
    <property type="match status" value="1"/>
</dbReference>
<comment type="catalytic activity">
    <reaction evidence="1">
        <text>S-ubiquitinyl-[E2 ubiquitin-conjugating enzyme]-L-cysteine + [acceptor protein]-L-lysine = [E2 ubiquitin-conjugating enzyme]-L-cysteine + N(6)-ubiquitinyl-[acceptor protein]-L-lysine.</text>
        <dbReference type="EC" id="2.3.2.27"/>
    </reaction>
</comment>
<keyword evidence="4" id="KW-0808">Transferase</keyword>
<dbReference type="PANTHER" id="PTHR14140">
    <property type="entry name" value="E3 UBIQUITIN-PROTEIN LIGASE UHRF-RELATED"/>
    <property type="match status" value="1"/>
</dbReference>
<keyword evidence="15" id="KW-1185">Reference proteome</keyword>
<organism evidence="14 15">
    <name type="scientific">Brassica cretica</name>
    <name type="common">Mustard</name>
    <dbReference type="NCBI Taxonomy" id="69181"/>
    <lineage>
        <taxon>Eukaryota</taxon>
        <taxon>Viridiplantae</taxon>
        <taxon>Streptophyta</taxon>
        <taxon>Embryophyta</taxon>
        <taxon>Tracheophyta</taxon>
        <taxon>Spermatophyta</taxon>
        <taxon>Magnoliopsida</taxon>
        <taxon>eudicotyledons</taxon>
        <taxon>Gunneridae</taxon>
        <taxon>Pentapetalae</taxon>
        <taxon>rosids</taxon>
        <taxon>malvids</taxon>
        <taxon>Brassicales</taxon>
        <taxon>Brassicaceae</taxon>
        <taxon>Brassiceae</taxon>
        <taxon>Brassica</taxon>
    </lineage>
</organism>
<evidence type="ECO:0000256" key="3">
    <source>
        <dbReference type="ARBA" id="ARBA00012483"/>
    </source>
</evidence>
<accession>A0ABQ7C648</accession>
<dbReference type="Proteomes" id="UP000266723">
    <property type="component" value="Unassembled WGS sequence"/>
</dbReference>
<evidence type="ECO:0000256" key="11">
    <source>
        <dbReference type="PROSITE-ProRule" id="PRU00358"/>
    </source>
</evidence>
<evidence type="ECO:0000256" key="10">
    <source>
        <dbReference type="ARBA" id="ARBA00023242"/>
    </source>
</evidence>
<dbReference type="InterPro" id="IPR036987">
    <property type="entry name" value="SRA-YDG_sf"/>
</dbReference>
<comment type="subcellular location">
    <subcellularLocation>
        <location evidence="11">Nucleus</location>
    </subcellularLocation>
</comment>
<evidence type="ECO:0000256" key="5">
    <source>
        <dbReference type="ARBA" id="ARBA00022723"/>
    </source>
</evidence>
<keyword evidence="7" id="KW-0833">Ubl conjugation pathway</keyword>
<dbReference type="InterPro" id="IPR045134">
    <property type="entry name" value="UHRF1/2-like"/>
</dbReference>
<keyword evidence="9" id="KW-0156">Chromatin regulator</keyword>
<keyword evidence="5" id="KW-0479">Metal-binding</keyword>
<keyword evidence="8" id="KW-0862">Zinc</keyword>
<proteinExistence type="predicted"/>
<comment type="pathway">
    <text evidence="2">Protein modification; protein ubiquitination.</text>
</comment>
<dbReference type="EMBL" id="QGKV02000832">
    <property type="protein sequence ID" value="KAF3546768.1"/>
    <property type="molecule type" value="Genomic_DNA"/>
</dbReference>
<dbReference type="SUPFAM" id="SSF88697">
    <property type="entry name" value="PUA domain-like"/>
    <property type="match status" value="1"/>
</dbReference>
<feature type="region of interest" description="Disordered" evidence="12">
    <location>
        <begin position="1"/>
        <end position="32"/>
    </location>
</feature>
<evidence type="ECO:0000256" key="4">
    <source>
        <dbReference type="ARBA" id="ARBA00022679"/>
    </source>
</evidence>
<evidence type="ECO:0000256" key="9">
    <source>
        <dbReference type="ARBA" id="ARBA00022853"/>
    </source>
</evidence>
<evidence type="ECO:0000313" key="14">
    <source>
        <dbReference type="EMBL" id="KAF3546768.1"/>
    </source>
</evidence>
<dbReference type="Gene3D" id="2.30.280.10">
    <property type="entry name" value="SRA-YDG"/>
    <property type="match status" value="1"/>
</dbReference>
<evidence type="ECO:0000256" key="7">
    <source>
        <dbReference type="ARBA" id="ARBA00022786"/>
    </source>
</evidence>
<evidence type="ECO:0000256" key="8">
    <source>
        <dbReference type="ARBA" id="ARBA00022833"/>
    </source>
</evidence>
<keyword evidence="6" id="KW-0863">Zinc-finger</keyword>
<sequence length="165" mass="19689">MDSTERETMDLDGERDYGSRRREKKDHDGRKEGDDKLKIRVKFFQIWKEKKAEFSIFPLSNVVHLRFLPSRKHHGDSESYKEKRSAYDGVYRIEKCWLKVGVQGSCKVYCYLFVRCDNKLAPWTNDEHGDRSRPLPKLEDAIYMFERNKTPSWNFDVNSILAFRV</sequence>
<name>A0ABQ7C648_BRACR</name>
<dbReference type="InterPro" id="IPR003105">
    <property type="entry name" value="SRA_YDG"/>
</dbReference>
<protein>
    <recommendedName>
        <fullName evidence="3">RING-type E3 ubiquitin transferase</fullName>
        <ecNumber evidence="3">2.3.2.27</ecNumber>
    </recommendedName>
</protein>
<dbReference type="EC" id="2.3.2.27" evidence="3"/>
<evidence type="ECO:0000256" key="12">
    <source>
        <dbReference type="SAM" id="MobiDB-lite"/>
    </source>
</evidence>
<evidence type="ECO:0000256" key="1">
    <source>
        <dbReference type="ARBA" id="ARBA00000900"/>
    </source>
</evidence>
<keyword evidence="10 11" id="KW-0539">Nucleus</keyword>
<dbReference type="PANTHER" id="PTHR14140:SF46">
    <property type="entry name" value="E3 UBIQUITIN-PROTEIN LIGASE ORTHRUS 1-RELATED"/>
    <property type="match status" value="1"/>
</dbReference>
<comment type="caution">
    <text evidence="14">The sequence shown here is derived from an EMBL/GenBank/DDBJ whole genome shotgun (WGS) entry which is preliminary data.</text>
</comment>
<reference evidence="14 15" key="1">
    <citation type="journal article" date="2020" name="BMC Genomics">
        <title>Intraspecific diversification of the crop wild relative Brassica cretica Lam. using demographic model selection.</title>
        <authorList>
            <person name="Kioukis A."/>
            <person name="Michalopoulou V.A."/>
            <person name="Briers L."/>
            <person name="Pirintsos S."/>
            <person name="Studholme D.J."/>
            <person name="Pavlidis P."/>
            <person name="Sarris P.F."/>
        </authorList>
    </citation>
    <scope>NUCLEOTIDE SEQUENCE [LARGE SCALE GENOMIC DNA]</scope>
    <source>
        <strain evidence="15">cv. PFS-1207/04</strain>
    </source>
</reference>
<gene>
    <name evidence="14" type="ORF">DY000_02005314</name>
</gene>
<evidence type="ECO:0000259" key="13">
    <source>
        <dbReference type="PROSITE" id="PS51015"/>
    </source>
</evidence>
<feature type="domain" description="YDG" evidence="13">
    <location>
        <begin position="1"/>
        <end position="115"/>
    </location>
</feature>